<accession>A0A1H8EAA0</accession>
<gene>
    <name evidence="2" type="ORF">SAMN05216267_1002103</name>
</gene>
<dbReference type="OrthoDB" id="796761at2"/>
<evidence type="ECO:0000256" key="1">
    <source>
        <dbReference type="SAM" id="MobiDB-lite"/>
    </source>
</evidence>
<dbReference type="STRING" id="310780.SAMN05216267_1002103"/>
<feature type="region of interest" description="Disordered" evidence="1">
    <location>
        <begin position="337"/>
        <end position="362"/>
    </location>
</feature>
<sequence>MPGELGAARTPGGLPRHGLSARDLSALVRGEEDEATVGRLLAAEYSRRLLMLRALDAMRPADPALSGELPADGFDTAWSLLNRAQRNAPETVGELLMYPQTGMWLSLLLRRLRGTATIEAPLWTMTGHLSAVAAVAGFRAGLEFTITVPSRGGRVALPTMGCATLPPPVPAPGHWGTALVTAAAGRLRVGTGARSVLVPAAPGHDGPGWTALRRIGVGPAGRRLDLALDDLDPYRAYSGPVEPQRLTAGTASDWRETLEEAWALLLREMPGATATMRRGLFSLTPLPARERFRPHSVSAEDAFGGLMASSPDDPVQMAVTLVHEFRHTKLGGLLHLAPLQAPSGGDNDGSGDGSDSTGAGEDLFYAPWRNDPRPLGGMLQGLYAFLGVTAFWRGHRTAAGDDEALAHFEFALWRAQVWSALHQVRRDPRLTPLGRSFVESLHAQCAPWLDDPVPAGPRELAGAVALDHRARWQAHHLRPPEHAVDEAARGWARGAHLPPAGLAAEPRLVPDQAARWLDTAATIARHLLTAPADEPLKTAATVTGATEGDLLLAAGDPAGARAAFAAHLALEPGHGGAWAGLGRSLAAAGVEPAAADLLRRHPERARAVQSALLAGDGRAADPVRLAAWLARTP</sequence>
<evidence type="ECO:0000313" key="2">
    <source>
        <dbReference type="EMBL" id="SEN16481.1"/>
    </source>
</evidence>
<name>A0A1H8EAA0_9ACTN</name>
<keyword evidence="3" id="KW-1185">Reference proteome</keyword>
<organism evidence="2 3">
    <name type="scientific">Actinacidiphila rubida</name>
    <dbReference type="NCBI Taxonomy" id="310780"/>
    <lineage>
        <taxon>Bacteria</taxon>
        <taxon>Bacillati</taxon>
        <taxon>Actinomycetota</taxon>
        <taxon>Actinomycetes</taxon>
        <taxon>Kitasatosporales</taxon>
        <taxon>Streptomycetaceae</taxon>
        <taxon>Actinacidiphila</taxon>
    </lineage>
</organism>
<dbReference type="InterPro" id="IPR026337">
    <property type="entry name" value="AKG_HExxH"/>
</dbReference>
<dbReference type="EMBL" id="FODD01000002">
    <property type="protein sequence ID" value="SEN16481.1"/>
    <property type="molecule type" value="Genomic_DNA"/>
</dbReference>
<dbReference type="RefSeq" id="WP_075016126.1">
    <property type="nucleotide sequence ID" value="NZ_FODD01000002.1"/>
</dbReference>
<dbReference type="AlphaFoldDB" id="A0A1H8EAA0"/>
<evidence type="ECO:0000313" key="3">
    <source>
        <dbReference type="Proteomes" id="UP000181951"/>
    </source>
</evidence>
<protein>
    <submittedName>
        <fullName evidence="2">HEXXH motif-containing protein</fullName>
    </submittedName>
</protein>
<dbReference type="Proteomes" id="UP000181951">
    <property type="component" value="Unassembled WGS sequence"/>
</dbReference>
<proteinExistence type="predicted"/>
<reference evidence="2 3" key="1">
    <citation type="submission" date="2016-10" db="EMBL/GenBank/DDBJ databases">
        <authorList>
            <person name="de Groot N.N."/>
        </authorList>
    </citation>
    <scope>NUCLEOTIDE SEQUENCE [LARGE SCALE GENOMIC DNA]</scope>
    <source>
        <strain evidence="2 3">CGMCC 4.2026</strain>
    </source>
</reference>
<dbReference type="NCBIfam" id="TIGR04267">
    <property type="entry name" value="mod_HExxH"/>
    <property type="match status" value="1"/>
</dbReference>